<name>A0A540NKK0_MALBA</name>
<dbReference type="AlphaFoldDB" id="A0A540NKK0"/>
<dbReference type="EMBL" id="VIEB01000034">
    <property type="protein sequence ID" value="TQE11030.1"/>
    <property type="molecule type" value="Genomic_DNA"/>
</dbReference>
<sequence length="167" mass="18555">MSMDHVKILQSLNTYCSSFTQDLENQAKEMVKLKNQLGQIAEFMGQIQEQSELPISTIVNLMGDFEVVKAITLRSGMEVVGDLNVSNHSLEVDKEELLEKEEEDSDMASLEKALLQHQIILNPSIAATLAPPPSNSSKVVPNSIFSNLIPPNVPFSSQVFAIQERRE</sequence>
<dbReference type="Proteomes" id="UP000315295">
    <property type="component" value="Unassembled WGS sequence"/>
</dbReference>
<proteinExistence type="predicted"/>
<evidence type="ECO:0000313" key="2">
    <source>
        <dbReference type="Proteomes" id="UP000315295"/>
    </source>
</evidence>
<accession>A0A540NKK0</accession>
<comment type="caution">
    <text evidence="1">The sequence shown here is derived from an EMBL/GenBank/DDBJ whole genome shotgun (WGS) entry which is preliminary data.</text>
</comment>
<keyword evidence="2" id="KW-1185">Reference proteome</keyword>
<protein>
    <submittedName>
        <fullName evidence="1">Uncharacterized protein</fullName>
    </submittedName>
</protein>
<reference evidence="1 2" key="1">
    <citation type="journal article" date="2019" name="G3 (Bethesda)">
        <title>Sequencing of a Wild Apple (Malus baccata) Genome Unravels the Differences Between Cultivated and Wild Apple Species Regarding Disease Resistance and Cold Tolerance.</title>
        <authorList>
            <person name="Chen X."/>
        </authorList>
    </citation>
    <scope>NUCLEOTIDE SEQUENCE [LARGE SCALE GENOMIC DNA]</scope>
    <source>
        <strain evidence="2">cv. Shandingzi</strain>
        <tissue evidence="1">Leaves</tissue>
    </source>
</reference>
<gene>
    <name evidence="1" type="ORF">C1H46_003445</name>
</gene>
<organism evidence="1 2">
    <name type="scientific">Malus baccata</name>
    <name type="common">Siberian crab apple</name>
    <name type="synonym">Pyrus baccata</name>
    <dbReference type="NCBI Taxonomy" id="106549"/>
    <lineage>
        <taxon>Eukaryota</taxon>
        <taxon>Viridiplantae</taxon>
        <taxon>Streptophyta</taxon>
        <taxon>Embryophyta</taxon>
        <taxon>Tracheophyta</taxon>
        <taxon>Spermatophyta</taxon>
        <taxon>Magnoliopsida</taxon>
        <taxon>eudicotyledons</taxon>
        <taxon>Gunneridae</taxon>
        <taxon>Pentapetalae</taxon>
        <taxon>rosids</taxon>
        <taxon>fabids</taxon>
        <taxon>Rosales</taxon>
        <taxon>Rosaceae</taxon>
        <taxon>Amygdaloideae</taxon>
        <taxon>Maleae</taxon>
        <taxon>Malus</taxon>
    </lineage>
</organism>
<evidence type="ECO:0000313" key="1">
    <source>
        <dbReference type="EMBL" id="TQE11030.1"/>
    </source>
</evidence>